<name>A0A498I070_MALDO</name>
<dbReference type="Proteomes" id="UP000290289">
    <property type="component" value="Chromosome 15"/>
</dbReference>
<gene>
    <name evidence="1" type="ORF">DVH24_039321</name>
</gene>
<proteinExistence type="predicted"/>
<evidence type="ECO:0000313" key="1">
    <source>
        <dbReference type="EMBL" id="RXH75622.1"/>
    </source>
</evidence>
<dbReference type="AlphaFoldDB" id="A0A498I070"/>
<accession>A0A498I070</accession>
<evidence type="ECO:0000313" key="2">
    <source>
        <dbReference type="Proteomes" id="UP000290289"/>
    </source>
</evidence>
<reference evidence="1 2" key="1">
    <citation type="submission" date="2018-10" db="EMBL/GenBank/DDBJ databases">
        <title>A high-quality apple genome assembly.</title>
        <authorList>
            <person name="Hu J."/>
        </authorList>
    </citation>
    <scope>NUCLEOTIDE SEQUENCE [LARGE SCALE GENOMIC DNA]</scope>
    <source>
        <strain evidence="2">cv. HFTH1</strain>
        <tissue evidence="1">Young leaf</tissue>
    </source>
</reference>
<organism evidence="1 2">
    <name type="scientific">Malus domestica</name>
    <name type="common">Apple</name>
    <name type="synonym">Pyrus malus</name>
    <dbReference type="NCBI Taxonomy" id="3750"/>
    <lineage>
        <taxon>Eukaryota</taxon>
        <taxon>Viridiplantae</taxon>
        <taxon>Streptophyta</taxon>
        <taxon>Embryophyta</taxon>
        <taxon>Tracheophyta</taxon>
        <taxon>Spermatophyta</taxon>
        <taxon>Magnoliopsida</taxon>
        <taxon>eudicotyledons</taxon>
        <taxon>Gunneridae</taxon>
        <taxon>Pentapetalae</taxon>
        <taxon>rosids</taxon>
        <taxon>fabids</taxon>
        <taxon>Rosales</taxon>
        <taxon>Rosaceae</taxon>
        <taxon>Amygdaloideae</taxon>
        <taxon>Maleae</taxon>
        <taxon>Malus</taxon>
    </lineage>
</organism>
<dbReference type="EMBL" id="RDQH01000341">
    <property type="protein sequence ID" value="RXH75622.1"/>
    <property type="molecule type" value="Genomic_DNA"/>
</dbReference>
<comment type="caution">
    <text evidence="1">The sequence shown here is derived from an EMBL/GenBank/DDBJ whole genome shotgun (WGS) entry which is preliminary data.</text>
</comment>
<protein>
    <recommendedName>
        <fullName evidence="3">Transposase MuDR plant domain-containing protein</fullName>
    </recommendedName>
</protein>
<sequence length="135" mass="16063">MNMLMILDVVGKSIVEILVMDKCDVSTTSGCVDFLDKLKKFFVECGLDLKYLKNDKNRISDECSRKEFDGCLWHVYASNCDMNDFFVIPNRMLVTKRLCYFLNHWNRMLIIFKLDHTIYQTELENYIFYQSEPQN</sequence>
<keyword evidence="2" id="KW-1185">Reference proteome</keyword>
<evidence type="ECO:0008006" key="3">
    <source>
        <dbReference type="Google" id="ProtNLM"/>
    </source>
</evidence>